<name>A0A4Z2IJF6_9TELE</name>
<sequence>MTDHGDIGRQLPPHLPPKPNINPGRGKSYANPAYVTPLPSLLLANVRMQENEAAEMRLSGATSLQFHHNQHAVALDCTLNASGDVRGGGLRVYIKDVWCLDIVPHILDAY</sequence>
<dbReference type="AlphaFoldDB" id="A0A4Z2IJF6"/>
<accession>A0A4Z2IJF6</accession>
<proteinExistence type="predicted"/>
<dbReference type="EMBL" id="SRLO01000078">
    <property type="protein sequence ID" value="TNN77925.1"/>
    <property type="molecule type" value="Genomic_DNA"/>
</dbReference>
<keyword evidence="3" id="KW-1185">Reference proteome</keyword>
<protein>
    <submittedName>
        <fullName evidence="2">Uncharacterized protein</fullName>
    </submittedName>
</protein>
<gene>
    <name evidence="2" type="ORF">EYF80_011848</name>
</gene>
<evidence type="ECO:0000313" key="2">
    <source>
        <dbReference type="EMBL" id="TNN77925.1"/>
    </source>
</evidence>
<comment type="caution">
    <text evidence="2">The sequence shown here is derived from an EMBL/GenBank/DDBJ whole genome shotgun (WGS) entry which is preliminary data.</text>
</comment>
<reference evidence="2 3" key="1">
    <citation type="submission" date="2019-03" db="EMBL/GenBank/DDBJ databases">
        <title>First draft genome of Liparis tanakae, snailfish: a comprehensive survey of snailfish specific genes.</title>
        <authorList>
            <person name="Kim W."/>
            <person name="Song I."/>
            <person name="Jeong J.-H."/>
            <person name="Kim D."/>
            <person name="Kim S."/>
            <person name="Ryu S."/>
            <person name="Song J.Y."/>
            <person name="Lee S.K."/>
        </authorList>
    </citation>
    <scope>NUCLEOTIDE SEQUENCE [LARGE SCALE GENOMIC DNA]</scope>
    <source>
        <tissue evidence="2">Muscle</tissue>
    </source>
</reference>
<organism evidence="2 3">
    <name type="scientific">Liparis tanakae</name>
    <name type="common">Tanaka's snailfish</name>
    <dbReference type="NCBI Taxonomy" id="230148"/>
    <lineage>
        <taxon>Eukaryota</taxon>
        <taxon>Metazoa</taxon>
        <taxon>Chordata</taxon>
        <taxon>Craniata</taxon>
        <taxon>Vertebrata</taxon>
        <taxon>Euteleostomi</taxon>
        <taxon>Actinopterygii</taxon>
        <taxon>Neopterygii</taxon>
        <taxon>Teleostei</taxon>
        <taxon>Neoteleostei</taxon>
        <taxon>Acanthomorphata</taxon>
        <taxon>Eupercaria</taxon>
        <taxon>Perciformes</taxon>
        <taxon>Cottioidei</taxon>
        <taxon>Cottales</taxon>
        <taxon>Liparidae</taxon>
        <taxon>Liparis</taxon>
    </lineage>
</organism>
<evidence type="ECO:0000256" key="1">
    <source>
        <dbReference type="SAM" id="MobiDB-lite"/>
    </source>
</evidence>
<dbReference type="Proteomes" id="UP000314294">
    <property type="component" value="Unassembled WGS sequence"/>
</dbReference>
<evidence type="ECO:0000313" key="3">
    <source>
        <dbReference type="Proteomes" id="UP000314294"/>
    </source>
</evidence>
<dbReference type="OrthoDB" id="10037236at2759"/>
<feature type="region of interest" description="Disordered" evidence="1">
    <location>
        <begin position="1"/>
        <end position="29"/>
    </location>
</feature>